<evidence type="ECO:0000256" key="5">
    <source>
        <dbReference type="ARBA" id="ARBA00022519"/>
    </source>
</evidence>
<gene>
    <name evidence="11" type="primary">zntB</name>
    <name evidence="12" type="ORF">SAMN05421784_11312</name>
</gene>
<dbReference type="GO" id="GO:0015095">
    <property type="term" value="F:magnesium ion transmembrane transporter activity"/>
    <property type="evidence" value="ECO:0007669"/>
    <property type="project" value="TreeGrafter"/>
</dbReference>
<organism evidence="12 13">
    <name type="scientific">Xenorhabdus koppenhoeferi</name>
    <dbReference type="NCBI Taxonomy" id="351659"/>
    <lineage>
        <taxon>Bacteria</taxon>
        <taxon>Pseudomonadati</taxon>
        <taxon>Pseudomonadota</taxon>
        <taxon>Gammaproteobacteria</taxon>
        <taxon>Enterobacterales</taxon>
        <taxon>Morganellaceae</taxon>
        <taxon>Xenorhabdus</taxon>
    </lineage>
</organism>
<comment type="subcellular location">
    <subcellularLocation>
        <location evidence="11">Cell inner membrane</location>
        <topology evidence="11">Multi-pass membrane protein</topology>
    </subcellularLocation>
    <subcellularLocation>
        <location evidence="1">Cell membrane</location>
        <topology evidence="1">Multi-pass membrane protein</topology>
    </subcellularLocation>
</comment>
<dbReference type="AlphaFoldDB" id="A0A1I7HCN9"/>
<evidence type="ECO:0000256" key="6">
    <source>
        <dbReference type="ARBA" id="ARBA00022692"/>
    </source>
</evidence>
<comment type="similarity">
    <text evidence="2 11">Belongs to the CorA metal ion transporter (MIT) (TC 1.A.35) family.</text>
</comment>
<dbReference type="GO" id="GO:0005385">
    <property type="term" value="F:zinc ion transmembrane transporter activity"/>
    <property type="evidence" value="ECO:0007669"/>
    <property type="project" value="UniProtKB-UniRule"/>
</dbReference>
<keyword evidence="5 11" id="KW-0997">Cell inner membrane</keyword>
<name>A0A1I7HCN9_9GAMM</name>
<evidence type="ECO:0000313" key="12">
    <source>
        <dbReference type="EMBL" id="SFU58431.1"/>
    </source>
</evidence>
<dbReference type="InterPro" id="IPR002523">
    <property type="entry name" value="MgTranspt_CorA/ZnTranspt_ZntB"/>
</dbReference>
<dbReference type="GO" id="GO:0000287">
    <property type="term" value="F:magnesium ion binding"/>
    <property type="evidence" value="ECO:0007669"/>
    <property type="project" value="TreeGrafter"/>
</dbReference>
<keyword evidence="9 11" id="KW-0406">Ion transport</keyword>
<dbReference type="Gene3D" id="3.30.460.20">
    <property type="entry name" value="CorA soluble domain-like"/>
    <property type="match status" value="1"/>
</dbReference>
<dbReference type="NCBIfam" id="NF007092">
    <property type="entry name" value="PRK09546.1"/>
    <property type="match status" value="1"/>
</dbReference>
<dbReference type="PANTHER" id="PTHR46494:SF3">
    <property type="entry name" value="ZINC TRANSPORT PROTEIN ZNTB"/>
    <property type="match status" value="1"/>
</dbReference>
<dbReference type="GO" id="GO:0050897">
    <property type="term" value="F:cobalt ion binding"/>
    <property type="evidence" value="ECO:0007669"/>
    <property type="project" value="TreeGrafter"/>
</dbReference>
<evidence type="ECO:0000256" key="11">
    <source>
        <dbReference type="HAMAP-Rule" id="MF_01565"/>
    </source>
</evidence>
<evidence type="ECO:0000313" key="13">
    <source>
        <dbReference type="Proteomes" id="UP000242496"/>
    </source>
</evidence>
<comment type="catalytic activity">
    <reaction evidence="11">
        <text>Zn(2+)(out) + H(+)(out) = Zn(2+)(in) + H(+)(in)</text>
        <dbReference type="Rhea" id="RHEA:71195"/>
        <dbReference type="ChEBI" id="CHEBI:15378"/>
        <dbReference type="ChEBI" id="CHEBI:29105"/>
    </reaction>
</comment>
<evidence type="ECO:0000256" key="4">
    <source>
        <dbReference type="ARBA" id="ARBA00022475"/>
    </source>
</evidence>
<evidence type="ECO:0000256" key="7">
    <source>
        <dbReference type="ARBA" id="ARBA00022833"/>
    </source>
</evidence>
<keyword evidence="4 11" id="KW-1003">Cell membrane</keyword>
<dbReference type="GO" id="GO:0015087">
    <property type="term" value="F:cobalt ion transmembrane transporter activity"/>
    <property type="evidence" value="ECO:0007669"/>
    <property type="project" value="TreeGrafter"/>
</dbReference>
<feature type="transmembrane region" description="Helical" evidence="11">
    <location>
        <begin position="301"/>
        <end position="321"/>
    </location>
</feature>
<dbReference type="InterPro" id="IPR023714">
    <property type="entry name" value="Zn_transp_ZntB"/>
</dbReference>
<dbReference type="Gene3D" id="1.20.58.340">
    <property type="entry name" value="Magnesium transport protein CorA, transmembrane region"/>
    <property type="match status" value="2"/>
</dbReference>
<evidence type="ECO:0000256" key="10">
    <source>
        <dbReference type="ARBA" id="ARBA00023136"/>
    </source>
</evidence>
<keyword evidence="7 11" id="KW-0862">Zinc</keyword>
<dbReference type="Proteomes" id="UP000242496">
    <property type="component" value="Unassembled WGS sequence"/>
</dbReference>
<keyword evidence="8 11" id="KW-1133">Transmembrane helix</keyword>
<dbReference type="SUPFAM" id="SSF143865">
    <property type="entry name" value="CorA soluble domain-like"/>
    <property type="match status" value="1"/>
</dbReference>
<dbReference type="GO" id="GO:0005886">
    <property type="term" value="C:plasma membrane"/>
    <property type="evidence" value="ECO:0007669"/>
    <property type="project" value="UniProtKB-SubCell"/>
</dbReference>
<comment type="function">
    <text evidence="11">Zinc transporter. Acts as a Zn(2+):proton symporter, which likely mediates zinc ion uptake.</text>
</comment>
<dbReference type="HAMAP" id="MF_01565">
    <property type="entry name" value="ZntB"/>
    <property type="match status" value="1"/>
</dbReference>
<dbReference type="CDD" id="cd12833">
    <property type="entry name" value="ZntB-like_1"/>
    <property type="match status" value="1"/>
</dbReference>
<evidence type="ECO:0000256" key="9">
    <source>
        <dbReference type="ARBA" id="ARBA00023065"/>
    </source>
</evidence>
<reference evidence="13" key="1">
    <citation type="submission" date="2016-10" db="EMBL/GenBank/DDBJ databases">
        <authorList>
            <person name="Varghese N."/>
            <person name="Submissions S."/>
        </authorList>
    </citation>
    <scope>NUCLEOTIDE SEQUENCE [LARGE SCALE GENOMIC DNA]</scope>
    <source>
        <strain evidence="13">DSM 18168</strain>
    </source>
</reference>
<evidence type="ECO:0000256" key="1">
    <source>
        <dbReference type="ARBA" id="ARBA00004651"/>
    </source>
</evidence>
<evidence type="ECO:0000256" key="2">
    <source>
        <dbReference type="ARBA" id="ARBA00009765"/>
    </source>
</evidence>
<evidence type="ECO:0000256" key="8">
    <source>
        <dbReference type="ARBA" id="ARBA00022989"/>
    </source>
</evidence>
<keyword evidence="13" id="KW-1185">Reference proteome</keyword>
<dbReference type="SUPFAM" id="SSF144083">
    <property type="entry name" value="Magnesium transport protein CorA, transmembrane region"/>
    <property type="match status" value="1"/>
</dbReference>
<feature type="transmembrane region" description="Helical" evidence="11">
    <location>
        <begin position="268"/>
        <end position="289"/>
    </location>
</feature>
<protein>
    <recommendedName>
        <fullName evidence="11">Zinc transport protein ZntB</fullName>
    </recommendedName>
</protein>
<keyword evidence="6 11" id="KW-0812">Transmembrane</keyword>
<keyword evidence="10 11" id="KW-0472">Membrane</keyword>
<dbReference type="STRING" id="351659.SAMN05421784_11312"/>
<dbReference type="InterPro" id="IPR045863">
    <property type="entry name" value="CorA_TM1_TM2"/>
</dbReference>
<dbReference type="PANTHER" id="PTHR46494">
    <property type="entry name" value="CORA FAMILY METAL ION TRANSPORTER (EUROFUNG)"/>
    <property type="match status" value="1"/>
</dbReference>
<dbReference type="OrthoDB" id="9803484at2"/>
<proteinExistence type="inferred from homology"/>
<keyword evidence="3 11" id="KW-0813">Transport</keyword>
<dbReference type="Pfam" id="PF01544">
    <property type="entry name" value="CorA"/>
    <property type="match status" value="1"/>
</dbReference>
<dbReference type="InterPro" id="IPR045861">
    <property type="entry name" value="CorA_cytoplasmic_dom"/>
</dbReference>
<dbReference type="EMBL" id="FPBJ01000013">
    <property type="protein sequence ID" value="SFU58431.1"/>
    <property type="molecule type" value="Genomic_DNA"/>
</dbReference>
<evidence type="ECO:0000256" key="3">
    <source>
        <dbReference type="ARBA" id="ARBA00022448"/>
    </source>
</evidence>
<dbReference type="RefSeq" id="WP_092550319.1">
    <property type="nucleotide sequence ID" value="NZ_CAWRBG010000035.1"/>
</dbReference>
<accession>A0A1I7HCN9</accession>
<sequence>METVYGSVFKGSNAIYACQMNGQGGIRAFGEDSPATAEQPFWQHLDYKNQGSHQWIMNTPLLPSPAKEGLLGESIRPKVLRTGEGTLITLRSVNRNDNARPDHLVSFRIYVNDRVIISSRHRKIHSIDQVVDDLHNGVGAKSTGHWLIEIADAITDEVSDFIEELHDQLIGFEDDILEQKVPGRGELVLLRKQLIVLRRYMAPQRDVFIRLASERLPWMSDEERRLMQEIADRLGRGLDDLDGSIARTAVLADEISSMMADDMNRRTYMMSLLAMIFLPTSFLTGLFGVNLGGIPGNKYPFGFGLFCLLLSILIVIFALWLKRSKWL</sequence>